<dbReference type="Gene3D" id="2.130.10.10">
    <property type="entry name" value="YVTN repeat-like/Quinoprotein amine dehydrogenase"/>
    <property type="match status" value="2"/>
</dbReference>
<dbReference type="GO" id="GO:0051287">
    <property type="term" value="F:NAD binding"/>
    <property type="evidence" value="ECO:0007669"/>
    <property type="project" value="InterPro"/>
</dbReference>
<evidence type="ECO:0000313" key="7">
    <source>
        <dbReference type="Proteomes" id="UP000596660"/>
    </source>
</evidence>
<evidence type="ECO:0000256" key="3">
    <source>
        <dbReference type="SAM" id="Coils"/>
    </source>
</evidence>
<dbReference type="Pfam" id="PF00400">
    <property type="entry name" value="WD40"/>
    <property type="match status" value="1"/>
</dbReference>
<dbReference type="InterPro" id="IPR036322">
    <property type="entry name" value="WD40_repeat_dom_sf"/>
</dbReference>
<dbReference type="SMART" id="SM00320">
    <property type="entry name" value="WD40"/>
    <property type="match status" value="6"/>
</dbReference>
<protein>
    <recommendedName>
        <fullName evidence="5">Glyceraldehyde 3-phosphate dehydrogenase NAD(P) binding domain-containing protein</fullName>
    </recommendedName>
</protein>
<dbReference type="InterPro" id="IPR036291">
    <property type="entry name" value="NAD(P)-bd_dom_sf"/>
</dbReference>
<dbReference type="GO" id="GO:0016620">
    <property type="term" value="F:oxidoreductase activity, acting on the aldehyde or oxo group of donors, NAD or NADP as acceptor"/>
    <property type="evidence" value="ECO:0007669"/>
    <property type="project" value="InterPro"/>
</dbReference>
<evidence type="ECO:0000256" key="2">
    <source>
        <dbReference type="ARBA" id="ARBA00023002"/>
    </source>
</evidence>
<feature type="compositionally biased region" description="Basic and acidic residues" evidence="4">
    <location>
        <begin position="291"/>
        <end position="305"/>
    </location>
</feature>
<keyword evidence="3" id="KW-0175">Coiled coil</keyword>
<evidence type="ECO:0000259" key="5">
    <source>
        <dbReference type="SMART" id="SM00846"/>
    </source>
</evidence>
<reference evidence="6" key="1">
    <citation type="journal article" date="2017" name="Nature">
        <title>The genome of Chenopodium quinoa.</title>
        <authorList>
            <person name="Jarvis D.E."/>
            <person name="Ho Y.S."/>
            <person name="Lightfoot D.J."/>
            <person name="Schmoeckel S.M."/>
            <person name="Li B."/>
            <person name="Borm T.J.A."/>
            <person name="Ohyanagi H."/>
            <person name="Mineta K."/>
            <person name="Michell C.T."/>
            <person name="Saber N."/>
            <person name="Kharbatia N.M."/>
            <person name="Rupper R.R."/>
            <person name="Sharp A.R."/>
            <person name="Dally N."/>
            <person name="Boughton B.A."/>
            <person name="Woo Y.H."/>
            <person name="Gao G."/>
            <person name="Schijlen E.G.W.M."/>
            <person name="Guo X."/>
            <person name="Momin A.A."/>
            <person name="Negrao S."/>
            <person name="Al-Babili S."/>
            <person name="Gehring C."/>
            <person name="Roessner U."/>
            <person name="Jung C."/>
            <person name="Murphy K."/>
            <person name="Arold S.T."/>
            <person name="Gojobori T."/>
            <person name="van der Linden C.G."/>
            <person name="van Loo E.N."/>
            <person name="Jellen E.N."/>
            <person name="Maughan P.J."/>
            <person name="Tester M."/>
        </authorList>
    </citation>
    <scope>NUCLEOTIDE SEQUENCE [LARGE SCALE GENOMIC DNA]</scope>
    <source>
        <strain evidence="6">cv. PI 614886</strain>
    </source>
</reference>
<keyword evidence="7" id="KW-1185">Reference proteome</keyword>
<dbReference type="AlphaFoldDB" id="A0A803LCE8"/>
<feature type="region of interest" description="Disordered" evidence="4">
    <location>
        <begin position="223"/>
        <end position="340"/>
    </location>
</feature>
<feature type="coiled-coil region" evidence="3">
    <location>
        <begin position="175"/>
        <end position="209"/>
    </location>
</feature>
<dbReference type="SUPFAM" id="SSF51735">
    <property type="entry name" value="NAD(P)-binding Rossmann-fold domains"/>
    <property type="match status" value="1"/>
</dbReference>
<name>A0A803LCE8_CHEQI</name>
<organism evidence="6 7">
    <name type="scientific">Chenopodium quinoa</name>
    <name type="common">Quinoa</name>
    <dbReference type="NCBI Taxonomy" id="63459"/>
    <lineage>
        <taxon>Eukaryota</taxon>
        <taxon>Viridiplantae</taxon>
        <taxon>Streptophyta</taxon>
        <taxon>Embryophyta</taxon>
        <taxon>Tracheophyta</taxon>
        <taxon>Spermatophyta</taxon>
        <taxon>Magnoliopsida</taxon>
        <taxon>eudicotyledons</taxon>
        <taxon>Gunneridae</taxon>
        <taxon>Pentapetalae</taxon>
        <taxon>Caryophyllales</taxon>
        <taxon>Chenopodiaceae</taxon>
        <taxon>Chenopodioideae</taxon>
        <taxon>Atripliceae</taxon>
        <taxon>Chenopodium</taxon>
    </lineage>
</organism>
<evidence type="ECO:0000256" key="1">
    <source>
        <dbReference type="ARBA" id="ARBA00007406"/>
    </source>
</evidence>
<evidence type="ECO:0000313" key="6">
    <source>
        <dbReference type="EnsemblPlants" id="AUR62009537-RA:cds"/>
    </source>
</evidence>
<keyword evidence="2" id="KW-0560">Oxidoreductase</keyword>
<dbReference type="OMA" id="VWHHALP"/>
<dbReference type="SUPFAM" id="SSF50978">
    <property type="entry name" value="WD40 repeat-like"/>
    <property type="match status" value="1"/>
</dbReference>
<reference evidence="6" key="2">
    <citation type="submission" date="2021-03" db="UniProtKB">
        <authorList>
            <consortium name="EnsemblPlants"/>
        </authorList>
    </citation>
    <scope>IDENTIFICATION</scope>
</reference>
<dbReference type="Gene3D" id="3.40.50.720">
    <property type="entry name" value="NAD(P)-binding Rossmann-like Domain"/>
    <property type="match status" value="1"/>
</dbReference>
<proteinExistence type="inferred from homology"/>
<dbReference type="InterPro" id="IPR020830">
    <property type="entry name" value="GlycerAld_3-P_DH_AS"/>
</dbReference>
<comment type="similarity">
    <text evidence="1">Belongs to the glyceraldehyde-3-phosphate dehydrogenase family.</text>
</comment>
<dbReference type="InterPro" id="IPR001680">
    <property type="entry name" value="WD40_rpt"/>
</dbReference>
<dbReference type="SMART" id="SM00846">
    <property type="entry name" value="Gp_dh_N"/>
    <property type="match status" value="1"/>
</dbReference>
<feature type="compositionally biased region" description="Polar residues" evidence="4">
    <location>
        <begin position="228"/>
        <end position="243"/>
    </location>
</feature>
<dbReference type="InterPro" id="IPR020831">
    <property type="entry name" value="GlycerAld/Erythrose_P_DH"/>
</dbReference>
<sequence>MSNTGIRVSVVDGSMLDLWQFHRFTATYGSKIAQPISLIEMNSEEIPRGQTTADYVVESAGVFTDKDKAVAHLKGGAKKVFISAPSKDAPMFVVGVNEHEYKSELNTVSNASCTTNYLVPLTKPPKRPLTVHQLRTREVEGMLPSTSFPAAPEQLRYDEQEEALVALIEHRTKEVEHLNTRIAYYRTQLKQAQQRLDDSQNKLVHVRRKISDIKWNIPLGLKKEHRSNPVNGGSSQRQLQSKPQLLIPGANQKSSRPMTVAETGPKASPSRHDSPVKARGDRSHGPKASPSRHDSPVKARGDKSHGPKASPSRHDSPVKARGDRSHGTPRSEDAKSQVVGAKRKLECKEHIELTSKVRSSSSPTMIQSYASTHISSQHKRKLRSLTICPVIDKLFITSALDGMVNLWQIQAKGSGATLLSSTECLSPKQRRWPEDIAWHPEGNRLVAVYSADGGDNQISVLNLNKSQRARVSFLEEKPHIKGIINSVAFMPWDDTCFMTGGSDHAVISWNEKDGGDVWKPKTLHRNLHSSAVMGVAGMRHKQMVVSAGADKRIIGYDVLAGRADYKHQIDSKCMSVLPNPCDYHLFMVQTGTPERQLRLFDIRLRNSELHAFGWKQESSESQSALINQAWSPDGLYLTSGSADPMIHVFDIRYNSHKPSQSVKAHHKRVFKADWHPTMPLLVSISSDLNIGLHKI</sequence>
<feature type="compositionally biased region" description="Basic and acidic residues" evidence="4">
    <location>
        <begin position="270"/>
        <end position="284"/>
    </location>
</feature>
<dbReference type="PROSITE" id="PS00071">
    <property type="entry name" value="GAPDH"/>
    <property type="match status" value="1"/>
</dbReference>
<dbReference type="PRINTS" id="PR00078">
    <property type="entry name" value="G3PDHDRGNASE"/>
</dbReference>
<dbReference type="PANTHER" id="PTHR47232">
    <property type="entry name" value="TRANSDUCIN FAMILY PROTEIN / WD-40 REPEAT FAMILY PROTEIN"/>
    <property type="match status" value="1"/>
</dbReference>
<feature type="domain" description="Glyceraldehyde 3-phosphate dehydrogenase NAD(P) binding" evidence="5">
    <location>
        <begin position="6"/>
        <end position="113"/>
    </location>
</feature>
<evidence type="ECO:0000256" key="4">
    <source>
        <dbReference type="SAM" id="MobiDB-lite"/>
    </source>
</evidence>
<dbReference type="PANTHER" id="PTHR47232:SF1">
    <property type="entry name" value="TRANSDUCIN FAMILY PROTEIN _ WD-40 REPEAT FAMILY PROTEIN"/>
    <property type="match status" value="1"/>
</dbReference>
<dbReference type="Proteomes" id="UP000596660">
    <property type="component" value="Unplaced"/>
</dbReference>
<dbReference type="EnsemblPlants" id="AUR62009537-RA">
    <property type="protein sequence ID" value="AUR62009537-RA:cds"/>
    <property type="gene ID" value="AUR62009537"/>
</dbReference>
<dbReference type="InterPro" id="IPR015943">
    <property type="entry name" value="WD40/YVTN_repeat-like_dom_sf"/>
</dbReference>
<dbReference type="Gramene" id="AUR62009537-RA">
    <property type="protein sequence ID" value="AUR62009537-RA:cds"/>
    <property type="gene ID" value="AUR62009537"/>
</dbReference>
<feature type="compositionally biased region" description="Basic and acidic residues" evidence="4">
    <location>
        <begin position="312"/>
        <end position="335"/>
    </location>
</feature>
<accession>A0A803LCE8</accession>
<dbReference type="InterPro" id="IPR020828">
    <property type="entry name" value="GlycerAld_3-P_DH_NAD(P)-bd"/>
</dbReference>